<reference evidence="2" key="1">
    <citation type="submission" date="2018-08" db="EMBL/GenBank/DDBJ databases">
        <title>Complete genome sequence of Acinetobacter baumannii strain WM99c.</title>
        <authorList>
            <person name="Nigro S.J."/>
            <person name="Wick R.R."/>
            <person name="Holt K.E."/>
            <person name="Hall R.M."/>
        </authorList>
    </citation>
    <scope>NUCLEOTIDE SEQUENCE</scope>
    <source>
        <strain evidence="2">WM99c</strain>
    </source>
</reference>
<feature type="region of interest" description="Disordered" evidence="1">
    <location>
        <begin position="172"/>
        <end position="201"/>
    </location>
</feature>
<accession>A0A385ETE5</accession>
<dbReference type="InterPro" id="IPR010781">
    <property type="entry name" value="DUF1376"/>
</dbReference>
<dbReference type="EMBL" id="CP031743">
    <property type="protein sequence ID" value="AXQ89565.1"/>
    <property type="molecule type" value="Genomic_DNA"/>
</dbReference>
<evidence type="ECO:0008006" key="3">
    <source>
        <dbReference type="Google" id="ProtNLM"/>
    </source>
</evidence>
<feature type="region of interest" description="Disordered" evidence="1">
    <location>
        <begin position="320"/>
        <end position="341"/>
    </location>
</feature>
<proteinExistence type="predicted"/>
<feature type="compositionally biased region" description="Polar residues" evidence="1">
    <location>
        <begin position="324"/>
        <end position="337"/>
    </location>
</feature>
<dbReference type="AlphaFoldDB" id="A0A385ETE5"/>
<name>A0A385ETE5_ACIBA</name>
<protein>
    <recommendedName>
        <fullName evidence="3">DUF1376 domain-containing protein</fullName>
    </recommendedName>
</protein>
<organism evidence="2">
    <name type="scientific">Acinetobacter baumannii WM99c</name>
    <dbReference type="NCBI Taxonomy" id="945555"/>
    <lineage>
        <taxon>Bacteria</taxon>
        <taxon>Pseudomonadati</taxon>
        <taxon>Pseudomonadota</taxon>
        <taxon>Gammaproteobacteria</taxon>
        <taxon>Moraxellales</taxon>
        <taxon>Moraxellaceae</taxon>
        <taxon>Acinetobacter</taxon>
        <taxon>Acinetobacter calcoaceticus/baumannii complex</taxon>
    </lineage>
</organism>
<sequence length="356" mass="40171">MHDNNSIDGGVILPDPLIDSDVDLRDFAYMPLDVVRFRDSDFTAITDGEAFKAGVLLWCASWHQVPAGSLPNDDRILANLAGFGRFIGEWVKVKAEALHGWKECNDGRIYHPTICEKAQESWASKQGHHYAKFADRMRKYNKKLESEGKKSIDIPTSEQWIAAGCPKDWVESSTSVPQEFHRNSNGTPKESQNQSSGIPSNSALKGEVIEHKGNNINICPPNGEPVPAEKPKESFKEEIQEIFEFWKTTFNKNSRTVLDNKRKTKIQARLKEGYTVQDIKLAITNCSKSEYHLQNNFTDIELICREATKLDRFIGMSGQEPNVAHQSSEQPQEQQVFRPTPVRVQYGKAYAEGGTE</sequence>
<dbReference type="Pfam" id="PF07120">
    <property type="entry name" value="DUF1376"/>
    <property type="match status" value="1"/>
</dbReference>
<evidence type="ECO:0000313" key="2">
    <source>
        <dbReference type="EMBL" id="AXQ89565.1"/>
    </source>
</evidence>
<gene>
    <name evidence="2" type="ORF">BSF95_01171</name>
</gene>
<evidence type="ECO:0000256" key="1">
    <source>
        <dbReference type="SAM" id="MobiDB-lite"/>
    </source>
</evidence>
<dbReference type="RefSeq" id="WP_000543838.1">
    <property type="nucleotide sequence ID" value="NZ_AERY01000047.1"/>
</dbReference>